<evidence type="ECO:0008006" key="4">
    <source>
        <dbReference type="Google" id="ProtNLM"/>
    </source>
</evidence>
<dbReference type="EMBL" id="RJUR01000014">
    <property type="protein sequence ID" value="ROQ49165.1"/>
    <property type="molecule type" value="Genomic_DNA"/>
</dbReference>
<feature type="region of interest" description="Disordered" evidence="1">
    <location>
        <begin position="182"/>
        <end position="210"/>
    </location>
</feature>
<dbReference type="GO" id="GO:0004176">
    <property type="term" value="F:ATP-dependent peptidase activity"/>
    <property type="evidence" value="ECO:0007669"/>
    <property type="project" value="InterPro"/>
</dbReference>
<name>A0A9X8EK78_PSEPU</name>
<protein>
    <recommendedName>
        <fullName evidence="4">Peptidase M41 domain-containing protein</fullName>
    </recommendedName>
</protein>
<proteinExistence type="predicted"/>
<evidence type="ECO:0000313" key="2">
    <source>
        <dbReference type="EMBL" id="ROQ49165.1"/>
    </source>
</evidence>
<reference evidence="2 3" key="1">
    <citation type="submission" date="2018-11" db="EMBL/GenBank/DDBJ databases">
        <title>Genomic analyses of the natural microbiome of Caenorhabditis elegans.</title>
        <authorList>
            <person name="Samuel B."/>
        </authorList>
    </citation>
    <scope>NUCLEOTIDE SEQUENCE [LARGE SCALE GENOMIC DNA]</scope>
    <source>
        <strain evidence="2 3">BIGb0473</strain>
    </source>
</reference>
<dbReference type="InterPro" id="IPR037219">
    <property type="entry name" value="Peptidase_M41-like"/>
</dbReference>
<dbReference type="SUPFAM" id="SSF140990">
    <property type="entry name" value="FtsH protease domain-like"/>
    <property type="match status" value="1"/>
</dbReference>
<comment type="caution">
    <text evidence="2">The sequence shown here is derived from an EMBL/GenBank/DDBJ whole genome shotgun (WGS) entry which is preliminary data.</text>
</comment>
<dbReference type="Gene3D" id="1.20.58.760">
    <property type="entry name" value="Peptidase M41"/>
    <property type="match status" value="1"/>
</dbReference>
<accession>A0A9X8EK78</accession>
<sequence length="210" mass="22829">MDMRPRSTAIHEAGHALAVWWNGQPIARVTVLTHAQAASGPLIDLNGRAHFAEGLVEADYLIVHPAFAARGIAEYLPSLVEPIERDLLHCFAGPVAEAIHRHARYDRILRGSGRGDRCRGHELISLLPAHKLLDAEALAIARSGCLVRRYWAGLMAVADLLQARGVVDGERVSALLCRVTGESPAQGPASLRELDPEGGPDQRQATRQKR</sequence>
<dbReference type="RefSeq" id="WP_260328953.1">
    <property type="nucleotide sequence ID" value="NZ_RJUR01000014.1"/>
</dbReference>
<evidence type="ECO:0000256" key="1">
    <source>
        <dbReference type="SAM" id="MobiDB-lite"/>
    </source>
</evidence>
<dbReference type="GO" id="GO:0005524">
    <property type="term" value="F:ATP binding"/>
    <property type="evidence" value="ECO:0007669"/>
    <property type="project" value="InterPro"/>
</dbReference>
<evidence type="ECO:0000313" key="3">
    <source>
        <dbReference type="Proteomes" id="UP000269115"/>
    </source>
</evidence>
<dbReference type="GO" id="GO:0006508">
    <property type="term" value="P:proteolysis"/>
    <property type="evidence" value="ECO:0007669"/>
    <property type="project" value="InterPro"/>
</dbReference>
<organism evidence="2 3">
    <name type="scientific">Pseudomonas putida</name>
    <name type="common">Arthrobacter siderocapsulatus</name>
    <dbReference type="NCBI Taxonomy" id="303"/>
    <lineage>
        <taxon>Bacteria</taxon>
        <taxon>Pseudomonadati</taxon>
        <taxon>Pseudomonadota</taxon>
        <taxon>Gammaproteobacteria</taxon>
        <taxon>Pseudomonadales</taxon>
        <taxon>Pseudomonadaceae</taxon>
        <taxon>Pseudomonas</taxon>
    </lineage>
</organism>
<gene>
    <name evidence="2" type="ORF">EDF85_3477</name>
</gene>
<dbReference type="AlphaFoldDB" id="A0A9X8EK78"/>
<dbReference type="Proteomes" id="UP000269115">
    <property type="component" value="Unassembled WGS sequence"/>
</dbReference>
<dbReference type="GO" id="GO:0004222">
    <property type="term" value="F:metalloendopeptidase activity"/>
    <property type="evidence" value="ECO:0007669"/>
    <property type="project" value="InterPro"/>
</dbReference>